<dbReference type="Gene3D" id="3.30.420.10">
    <property type="entry name" value="Ribonuclease H-like superfamily/Ribonuclease H"/>
    <property type="match status" value="1"/>
</dbReference>
<organism evidence="1 2">
    <name type="scientific">Aphanomyces astaci</name>
    <name type="common">Crayfish plague agent</name>
    <dbReference type="NCBI Taxonomy" id="112090"/>
    <lineage>
        <taxon>Eukaryota</taxon>
        <taxon>Sar</taxon>
        <taxon>Stramenopiles</taxon>
        <taxon>Oomycota</taxon>
        <taxon>Saprolegniomycetes</taxon>
        <taxon>Saprolegniales</taxon>
        <taxon>Verrucalvaceae</taxon>
        <taxon>Aphanomyces</taxon>
    </lineage>
</organism>
<protein>
    <recommendedName>
        <fullName evidence="3">Tc1-like transposase DDE domain-containing protein</fullName>
    </recommendedName>
</protein>
<evidence type="ECO:0000313" key="1">
    <source>
        <dbReference type="EMBL" id="KAF0703684.1"/>
    </source>
</evidence>
<evidence type="ECO:0008006" key="3">
    <source>
        <dbReference type="Google" id="ProtNLM"/>
    </source>
</evidence>
<dbReference type="EMBL" id="VJMI01020649">
    <property type="protein sequence ID" value="KAF0703684.1"/>
    <property type="molecule type" value="Genomic_DNA"/>
</dbReference>
<dbReference type="AlphaFoldDB" id="A0A6A4Z066"/>
<dbReference type="GO" id="GO:0003676">
    <property type="term" value="F:nucleic acid binding"/>
    <property type="evidence" value="ECO:0007669"/>
    <property type="project" value="InterPro"/>
</dbReference>
<dbReference type="VEuPathDB" id="FungiDB:H257_09056"/>
<sequence>MWDVVHLDEKWFNADKDCRKVYLVDGEEVLRRTCKSKRFIPKVMFLCAVGRPRQADGFDGKIGIWPFVSKTPAVRNSRNRPAGTMVTTLVNVDGATYRDYVLNKVVPAIKEKFPSVSKRVVLQHDNATPHRSIDDAALAQVSTDGWTFVVRRQPPNSPDLNVLDLGFFASIQSLQYKVVSRSVDDVIASTLMAFDMLNDEKLANVFLTLQAVMRLVLEHRGGNHFKLPHLHKDAMRRAGTLMLNVTCPVSLLVAANMLQQ</sequence>
<gene>
    <name evidence="1" type="ORF">AaE_015272</name>
</gene>
<dbReference type="PANTHER" id="PTHR47169">
    <property type="entry name" value="OS01G0541250 PROTEIN"/>
    <property type="match status" value="1"/>
</dbReference>
<reference evidence="1 2" key="1">
    <citation type="submission" date="2019-06" db="EMBL/GenBank/DDBJ databases">
        <title>Genomics analysis of Aphanomyces spp. identifies a new class of oomycete effector associated with host adaptation.</title>
        <authorList>
            <person name="Gaulin E."/>
        </authorList>
    </citation>
    <scope>NUCLEOTIDE SEQUENCE [LARGE SCALE GENOMIC DNA]</scope>
    <source>
        <strain evidence="1 2">E</strain>
    </source>
</reference>
<comment type="caution">
    <text evidence="1">The sequence shown here is derived from an EMBL/GenBank/DDBJ whole genome shotgun (WGS) entry which is preliminary data.</text>
</comment>
<dbReference type="InterPro" id="IPR036397">
    <property type="entry name" value="RNaseH_sf"/>
</dbReference>
<dbReference type="PANTHER" id="PTHR47169:SF2">
    <property type="entry name" value="OS01G0541250 PROTEIN"/>
    <property type="match status" value="1"/>
</dbReference>
<name>A0A6A4Z066_APHAT</name>
<dbReference type="Proteomes" id="UP000469452">
    <property type="component" value="Unassembled WGS sequence"/>
</dbReference>
<evidence type="ECO:0000313" key="2">
    <source>
        <dbReference type="Proteomes" id="UP000469452"/>
    </source>
</evidence>
<proteinExistence type="predicted"/>
<accession>A0A6A4Z066</accession>